<dbReference type="Gene3D" id="3.40.50.1010">
    <property type="entry name" value="5'-nuclease"/>
    <property type="match status" value="1"/>
</dbReference>
<dbReference type="CDD" id="cd18683">
    <property type="entry name" value="PIN_VapC-like"/>
    <property type="match status" value="1"/>
</dbReference>
<evidence type="ECO:0000259" key="1">
    <source>
        <dbReference type="Pfam" id="PF01850"/>
    </source>
</evidence>
<feature type="domain" description="PIN" evidence="1">
    <location>
        <begin position="4"/>
        <end position="125"/>
    </location>
</feature>
<dbReference type="InterPro" id="IPR002716">
    <property type="entry name" value="PIN_dom"/>
</dbReference>
<evidence type="ECO:0000313" key="2">
    <source>
        <dbReference type="EMBL" id="MBK6972856.1"/>
    </source>
</evidence>
<dbReference type="Proteomes" id="UP000807785">
    <property type="component" value="Unassembled WGS sequence"/>
</dbReference>
<dbReference type="Pfam" id="PF01850">
    <property type="entry name" value="PIN"/>
    <property type="match status" value="1"/>
</dbReference>
<name>A0A9D7DXX2_9PROT</name>
<gene>
    <name evidence="2" type="ORF">IPH26_07815</name>
</gene>
<sequence>MPGLDTDVLVRWLIADDDEQVASVDSVFESARANGAMLFVPVTVALELEWVLRSRYRFDKSTVLGTFNALLETQELEFQDDAALERALHLYRSTAAGFADCPHAGLCSAAGRAPLLTFDEKAARLQQVELLAR</sequence>
<dbReference type="SUPFAM" id="SSF88723">
    <property type="entry name" value="PIN domain-like"/>
    <property type="match status" value="1"/>
</dbReference>
<dbReference type="EMBL" id="JADJEV010000003">
    <property type="protein sequence ID" value="MBK6972856.1"/>
    <property type="molecule type" value="Genomic_DNA"/>
</dbReference>
<protein>
    <submittedName>
        <fullName evidence="2">Type II toxin-antitoxin system VapC family toxin</fullName>
    </submittedName>
</protein>
<organism evidence="2 3">
    <name type="scientific">Candidatus Methylophosphatis roskildensis</name>
    <dbReference type="NCBI Taxonomy" id="2899263"/>
    <lineage>
        <taxon>Bacteria</taxon>
        <taxon>Pseudomonadati</taxon>
        <taxon>Pseudomonadota</taxon>
        <taxon>Betaproteobacteria</taxon>
        <taxon>Nitrosomonadales</taxon>
        <taxon>Sterolibacteriaceae</taxon>
        <taxon>Candidatus Methylophosphatis</taxon>
    </lineage>
</organism>
<proteinExistence type="predicted"/>
<accession>A0A9D7DXX2</accession>
<reference evidence="2" key="1">
    <citation type="submission" date="2020-10" db="EMBL/GenBank/DDBJ databases">
        <title>Connecting structure to function with the recovery of over 1000 high-quality activated sludge metagenome-assembled genomes encoding full-length rRNA genes using long-read sequencing.</title>
        <authorList>
            <person name="Singleton C.M."/>
            <person name="Petriglieri F."/>
            <person name="Kristensen J.M."/>
            <person name="Kirkegaard R.H."/>
            <person name="Michaelsen T.Y."/>
            <person name="Andersen M.H."/>
            <person name="Karst S.M."/>
            <person name="Dueholm M.S."/>
            <person name="Nielsen P.H."/>
            <person name="Albertsen M."/>
        </authorList>
    </citation>
    <scope>NUCLEOTIDE SEQUENCE</scope>
    <source>
        <strain evidence="2">Bjer_18-Q3-R1-45_BAT3C.347</strain>
    </source>
</reference>
<comment type="caution">
    <text evidence="2">The sequence shown here is derived from an EMBL/GenBank/DDBJ whole genome shotgun (WGS) entry which is preliminary data.</text>
</comment>
<evidence type="ECO:0000313" key="3">
    <source>
        <dbReference type="Proteomes" id="UP000807785"/>
    </source>
</evidence>
<dbReference type="AlphaFoldDB" id="A0A9D7DXX2"/>
<dbReference type="InterPro" id="IPR029060">
    <property type="entry name" value="PIN-like_dom_sf"/>
</dbReference>